<dbReference type="InterPro" id="IPR012827">
    <property type="entry name" value="Hemerythrin_metal-bd"/>
</dbReference>
<dbReference type="PIRSF" id="PIRSF002033">
    <property type="entry name" value="Hemerythrin"/>
    <property type="match status" value="1"/>
</dbReference>
<feature type="binding site" evidence="4">
    <location>
        <position position="120"/>
    </location>
    <ligand>
        <name>Fe cation</name>
        <dbReference type="ChEBI" id="CHEBI:24875"/>
        <label>2</label>
    </ligand>
</feature>
<evidence type="ECO:0000256" key="3">
    <source>
        <dbReference type="ARBA" id="ARBA00023004"/>
    </source>
</evidence>
<dbReference type="SUPFAM" id="SSF47188">
    <property type="entry name" value="Hemerythrin-like"/>
    <property type="match status" value="1"/>
</dbReference>
<dbReference type="NCBIfam" id="TIGR00058">
    <property type="entry name" value="Hemerythrin"/>
    <property type="match status" value="1"/>
</dbReference>
<dbReference type="EMBL" id="KY007309">
    <property type="protein sequence ID" value="AQV13607.1"/>
    <property type="molecule type" value="mRNA"/>
</dbReference>
<feature type="binding site" evidence="4">
    <location>
        <position position="33"/>
    </location>
    <ligand>
        <name>Fe cation</name>
        <dbReference type="ChEBI" id="CHEBI:24875"/>
        <label>1</label>
    </ligand>
</feature>
<feature type="binding site" evidence="4">
    <location>
        <position position="66"/>
    </location>
    <ligand>
        <name>Fe cation</name>
        <dbReference type="ChEBI" id="CHEBI:24875"/>
        <label>1</label>
    </ligand>
</feature>
<dbReference type="Gene3D" id="1.20.120.50">
    <property type="entry name" value="Hemerythrin-like"/>
    <property type="match status" value="1"/>
</dbReference>
<proteinExistence type="evidence at transcript level"/>
<dbReference type="InterPro" id="IPR016131">
    <property type="entry name" value="Haemerythrin_Fe_BS"/>
</dbReference>
<accession>A0A1S6QCX1</accession>
<feature type="binding site" evidence="4">
    <location>
        <position position="115"/>
    </location>
    <ligand>
        <name>Fe cation</name>
        <dbReference type="ChEBI" id="CHEBI:24875"/>
        <label>2</label>
    </ligand>
</feature>
<dbReference type="PANTHER" id="PTHR37164">
    <property type="entry name" value="BACTERIOHEMERYTHRIN"/>
    <property type="match status" value="1"/>
</dbReference>
<keyword evidence="2 4" id="KW-0479">Metal-binding</keyword>
<dbReference type="PRINTS" id="PR00186">
    <property type="entry name" value="HEMERYTHRIN"/>
</dbReference>
<feature type="binding site" evidence="4">
    <location>
        <position position="85"/>
    </location>
    <ligand>
        <name>Fe cation</name>
        <dbReference type="ChEBI" id="CHEBI:24875"/>
        <label>2</label>
    </ligand>
</feature>
<sequence length="128" mass="14822">MSMTPVNNTYGVPEPFIWNDSFAVFYENLDNEHKQLFQAVFALANENSEGSIKNLLDVTVNHFNDEEGMMVKNNYASYKDHKKMHDNFVAVLKSLKTSDVNEKILNWAKDWLVEHIKTTDFKYKGLLG</sequence>
<dbReference type="InterPro" id="IPR050669">
    <property type="entry name" value="Hemerythrin"/>
</dbReference>
<feature type="binding site" evidence="4">
    <location>
        <position position="66"/>
    </location>
    <ligand>
        <name>Fe cation</name>
        <dbReference type="ChEBI" id="CHEBI:24875"/>
        <label>2</label>
    </ligand>
</feature>
<evidence type="ECO:0000256" key="1">
    <source>
        <dbReference type="ARBA" id="ARBA00010587"/>
    </source>
</evidence>
<organism evidence="6">
    <name type="scientific">Chaetopterus variopedatus</name>
    <name type="common">Parchment tube worm</name>
    <name type="synonym">Tricoelia variopedata</name>
    <dbReference type="NCBI Taxonomy" id="34590"/>
    <lineage>
        <taxon>Eukaryota</taxon>
        <taxon>Metazoa</taxon>
        <taxon>Spiralia</taxon>
        <taxon>Lophotrochozoa</taxon>
        <taxon>Annelida</taxon>
        <taxon>Polychaeta</taxon>
        <taxon>Sedentaria</taxon>
        <taxon>Chaetopteridae</taxon>
        <taxon>Chaetopterus</taxon>
    </lineage>
</organism>
<dbReference type="Pfam" id="PF01814">
    <property type="entry name" value="Hemerythrin"/>
    <property type="match status" value="1"/>
</dbReference>
<evidence type="ECO:0000259" key="5">
    <source>
        <dbReference type="Pfam" id="PF01814"/>
    </source>
</evidence>
<keyword evidence="3 4" id="KW-0408">Iron</keyword>
<reference evidence="6" key="1">
    <citation type="submission" date="2016-10" db="EMBL/GenBank/DDBJ databases">
        <title>Discovery and evolution of novel hemerythrin genes in annelid worms.</title>
        <authorList>
            <person name="Costa-Paiva E.M."/>
            <person name="Whelan N.V."/>
            <person name="Waits D.S."/>
            <person name="Santos S."/>
            <person name="Schrago C.G."/>
            <person name="Halanych K.M."/>
        </authorList>
    </citation>
    <scope>NUCLEOTIDE SEQUENCE</scope>
</reference>
<evidence type="ECO:0000256" key="4">
    <source>
        <dbReference type="PIRSR" id="PIRSR002033-1"/>
    </source>
</evidence>
<dbReference type="PANTHER" id="PTHR37164:SF1">
    <property type="entry name" value="BACTERIOHEMERYTHRIN"/>
    <property type="match status" value="1"/>
</dbReference>
<dbReference type="InterPro" id="IPR035938">
    <property type="entry name" value="Hemerythrin-like_sf"/>
</dbReference>
<dbReference type="GO" id="GO:0005506">
    <property type="term" value="F:iron ion binding"/>
    <property type="evidence" value="ECO:0007669"/>
    <property type="project" value="InterPro"/>
</dbReference>
<evidence type="ECO:0000313" key="6">
    <source>
        <dbReference type="EMBL" id="AQV13607.1"/>
    </source>
</evidence>
<feature type="binding site" evidence="4">
    <location>
        <position position="120"/>
    </location>
    <ligand>
        <name>Fe cation</name>
        <dbReference type="ChEBI" id="CHEBI:24875"/>
        <label>1</label>
    </ligand>
</feature>
<dbReference type="InterPro" id="IPR012312">
    <property type="entry name" value="Hemerythrin-like"/>
</dbReference>
<feature type="binding site" evidence="4">
    <location>
        <position position="81"/>
    </location>
    <ligand>
        <name>Fe cation</name>
        <dbReference type="ChEBI" id="CHEBI:24875"/>
        <label>2</label>
    </ligand>
</feature>
<dbReference type="AlphaFoldDB" id="A0A1S6QCX1"/>
<dbReference type="NCBIfam" id="TIGR02481">
    <property type="entry name" value="hemeryth_dom"/>
    <property type="match status" value="1"/>
</dbReference>
<name>A0A1S6QCX1_CHAVR</name>
<dbReference type="PROSITE" id="PS00550">
    <property type="entry name" value="HEMERYTHRINS"/>
    <property type="match status" value="1"/>
</dbReference>
<evidence type="ECO:0000256" key="2">
    <source>
        <dbReference type="ARBA" id="ARBA00022723"/>
    </source>
</evidence>
<dbReference type="CDD" id="cd12107">
    <property type="entry name" value="Hemerythrin"/>
    <property type="match status" value="1"/>
</dbReference>
<comment type="similarity">
    <text evidence="1">Belongs to the hemerythrin family.</text>
</comment>
<dbReference type="InterPro" id="IPR002063">
    <property type="entry name" value="Haemerythrin"/>
</dbReference>
<feature type="domain" description="Hemerythrin-like" evidence="5">
    <location>
        <begin position="25"/>
        <end position="126"/>
    </location>
</feature>
<protein>
    <submittedName>
        <fullName evidence="6">Hemerythrin</fullName>
    </submittedName>
</protein>
<feature type="binding site" evidence="4">
    <location>
        <position position="62"/>
    </location>
    <ligand>
        <name>Fe cation</name>
        <dbReference type="ChEBI" id="CHEBI:24875"/>
        <label>1</label>
    </ligand>
</feature>